<comment type="caution">
    <text evidence="4">The sequence shown here is derived from an EMBL/GenBank/DDBJ whole genome shotgun (WGS) entry which is preliminary data.</text>
</comment>
<keyword evidence="5" id="KW-1185">Reference proteome</keyword>
<name>A0A7Y9E6Q5_9ACTN</name>
<dbReference type="Proteomes" id="UP000535511">
    <property type="component" value="Unassembled WGS sequence"/>
</dbReference>
<dbReference type="Gene3D" id="3.40.50.360">
    <property type="match status" value="1"/>
</dbReference>
<accession>A0A7Y9E6Q5</accession>
<evidence type="ECO:0000256" key="1">
    <source>
        <dbReference type="ARBA" id="ARBA00006252"/>
    </source>
</evidence>
<dbReference type="GO" id="GO:0003955">
    <property type="term" value="F:NAD(P)H dehydrogenase (quinone) activity"/>
    <property type="evidence" value="ECO:0007669"/>
    <property type="project" value="UniProtKB-EC"/>
</dbReference>
<keyword evidence="2 4" id="KW-0560">Oxidoreductase</keyword>
<dbReference type="EC" id="1.6.5.2" evidence="4"/>
<evidence type="ECO:0000313" key="5">
    <source>
        <dbReference type="Proteomes" id="UP000535511"/>
    </source>
</evidence>
<dbReference type="InterPro" id="IPR029039">
    <property type="entry name" value="Flavoprotein-like_sf"/>
</dbReference>
<dbReference type="PANTHER" id="PTHR10204:SF34">
    <property type="entry name" value="NAD(P)H DEHYDROGENASE [QUINONE] 1 ISOFORM 1"/>
    <property type="match status" value="1"/>
</dbReference>
<dbReference type="InterPro" id="IPR051545">
    <property type="entry name" value="NAD(P)H_dehydrogenase_qn"/>
</dbReference>
<comment type="similarity">
    <text evidence="1">Belongs to the NAD(P)H dehydrogenase (quinone) family.</text>
</comment>
<dbReference type="SUPFAM" id="SSF52218">
    <property type="entry name" value="Flavoproteins"/>
    <property type="match status" value="2"/>
</dbReference>
<dbReference type="Pfam" id="PF02525">
    <property type="entry name" value="Flavodoxin_2"/>
    <property type="match status" value="1"/>
</dbReference>
<proteinExistence type="inferred from homology"/>
<organism evidence="4 5">
    <name type="scientific">Nocardioides panaciterrulae</name>
    <dbReference type="NCBI Taxonomy" id="661492"/>
    <lineage>
        <taxon>Bacteria</taxon>
        <taxon>Bacillati</taxon>
        <taxon>Actinomycetota</taxon>
        <taxon>Actinomycetes</taxon>
        <taxon>Propionibacteriales</taxon>
        <taxon>Nocardioidaceae</taxon>
        <taxon>Nocardioides</taxon>
    </lineage>
</organism>
<evidence type="ECO:0000259" key="3">
    <source>
        <dbReference type="Pfam" id="PF02525"/>
    </source>
</evidence>
<dbReference type="RefSeq" id="WP_179663885.1">
    <property type="nucleotide sequence ID" value="NZ_JACCBG010000001.1"/>
</dbReference>
<reference evidence="4 5" key="1">
    <citation type="submission" date="2020-07" db="EMBL/GenBank/DDBJ databases">
        <title>Sequencing the genomes of 1000 actinobacteria strains.</title>
        <authorList>
            <person name="Klenk H.-P."/>
        </authorList>
    </citation>
    <scope>NUCLEOTIDE SEQUENCE [LARGE SCALE GENOMIC DNA]</scope>
    <source>
        <strain evidence="4 5">DSM 21350</strain>
    </source>
</reference>
<protein>
    <submittedName>
        <fullName evidence="4">NAD(P)H dehydrogenase (Quinone)</fullName>
        <ecNumber evidence="4">1.6.5.2</ecNumber>
    </submittedName>
</protein>
<dbReference type="GO" id="GO:0005829">
    <property type="term" value="C:cytosol"/>
    <property type="evidence" value="ECO:0007669"/>
    <property type="project" value="TreeGrafter"/>
</dbReference>
<dbReference type="PANTHER" id="PTHR10204">
    <property type="entry name" value="NAD P H OXIDOREDUCTASE-RELATED"/>
    <property type="match status" value="1"/>
</dbReference>
<dbReference type="InterPro" id="IPR003680">
    <property type="entry name" value="Flavodoxin_fold"/>
</dbReference>
<dbReference type="AlphaFoldDB" id="A0A7Y9E6Q5"/>
<evidence type="ECO:0000313" key="4">
    <source>
        <dbReference type="EMBL" id="NYD42223.1"/>
    </source>
</evidence>
<evidence type="ECO:0000256" key="2">
    <source>
        <dbReference type="ARBA" id="ARBA00023002"/>
    </source>
</evidence>
<dbReference type="EMBL" id="JACCBG010000001">
    <property type="protein sequence ID" value="NYD42223.1"/>
    <property type="molecule type" value="Genomic_DNA"/>
</dbReference>
<gene>
    <name evidence="4" type="ORF">BJZ21_002306</name>
</gene>
<feature type="domain" description="Flavodoxin-like fold" evidence="3">
    <location>
        <begin position="1"/>
        <end position="240"/>
    </location>
</feature>
<sequence>MKVLTVYAHPDPHSFCHSVLERFTAGLQDAGHTSQVVDLYGIDFDPVLRQRDQPSWINDTMPEDIAELHDIRGNVLRSTRNPLQRWLIRRAIRGKSHSEVAGMLRSRMPKDVLAMHEKIRWADGLAFIAPIYFCSFPAILKGWIDRVWCYDFAFGLTPEGWHGDVNGRVPLLHHQRALLMTSTIFDQAAYDDGLRSAISKVVDEWGFRYPGIPDVEHVYFYAATSGTPERIAAYLAHAHQLGRDFDRGPAPAQPPR</sequence>